<dbReference type="NCBIfam" id="NF041278">
    <property type="entry name" value="CmcJ_NvfI_EfuI"/>
    <property type="match status" value="1"/>
</dbReference>
<dbReference type="Proteomes" id="UP000800096">
    <property type="component" value="Unassembled WGS sequence"/>
</dbReference>
<sequence length="289" mass="33357">MAIAQAPLQSVQAQFSYANWNDLYLKEKPYKLFIDLPQKHAHAPRTNLSFQPHATPVYDVRGNEAEFVLDKNGFEILRHGTEITDFGNVAAIEQIYFTEMKELIMGKVDGAKRVEVFDWRVRQSMSEEGFLTRKLNLSDPLDKIMPTIYPHIDQTPSGAVGRVRQHFSAEADRLLQERVRIINVWRPLRTVENWPLAFCDTQTLQTRDLLAADYVRRHFVGETFFLLHSRDHRWYYLRDQQPDEVAMFKIYDSDASATHGCPHASFSLGDEDSLAPRESIEIRALVFGG</sequence>
<reference evidence="3" key="1">
    <citation type="journal article" date="2020" name="Stud. Mycol.">
        <title>101 Dothideomycetes genomes: a test case for predicting lifestyles and emergence of pathogens.</title>
        <authorList>
            <person name="Haridas S."/>
            <person name="Albert R."/>
            <person name="Binder M."/>
            <person name="Bloem J."/>
            <person name="Labutti K."/>
            <person name="Salamov A."/>
            <person name="Andreopoulos B."/>
            <person name="Baker S."/>
            <person name="Barry K."/>
            <person name="Bills G."/>
            <person name="Bluhm B."/>
            <person name="Cannon C."/>
            <person name="Castanera R."/>
            <person name="Culley D."/>
            <person name="Daum C."/>
            <person name="Ezra D."/>
            <person name="Gonzalez J."/>
            <person name="Henrissat B."/>
            <person name="Kuo A."/>
            <person name="Liang C."/>
            <person name="Lipzen A."/>
            <person name="Lutzoni F."/>
            <person name="Magnuson J."/>
            <person name="Mondo S."/>
            <person name="Nolan M."/>
            <person name="Ohm R."/>
            <person name="Pangilinan J."/>
            <person name="Park H.-J."/>
            <person name="Ramirez L."/>
            <person name="Alfaro M."/>
            <person name="Sun H."/>
            <person name="Tritt A."/>
            <person name="Yoshinaga Y."/>
            <person name="Zwiers L.-H."/>
            <person name="Turgeon B."/>
            <person name="Goodwin S."/>
            <person name="Spatafora J."/>
            <person name="Crous P."/>
            <person name="Grigoriev I."/>
        </authorList>
    </citation>
    <scope>NUCLEOTIDE SEQUENCE</scope>
    <source>
        <strain evidence="3">HMLAC05119</strain>
    </source>
</reference>
<gene>
    <name evidence="3" type="ORF">BDU57DRAFT_503956</name>
</gene>
<keyword evidence="1" id="KW-0560">Oxidoreductase</keyword>
<evidence type="ECO:0000313" key="3">
    <source>
        <dbReference type="EMBL" id="KAF1913120.1"/>
    </source>
</evidence>
<evidence type="ECO:0000256" key="1">
    <source>
        <dbReference type="ARBA" id="ARBA00023002"/>
    </source>
</evidence>
<name>A0A6A5QE91_AMPQU</name>
<keyword evidence="4" id="KW-1185">Reference proteome</keyword>
<organism evidence="3 4">
    <name type="scientific">Ampelomyces quisqualis</name>
    <name type="common">Powdery mildew agent</name>
    <dbReference type="NCBI Taxonomy" id="50730"/>
    <lineage>
        <taxon>Eukaryota</taxon>
        <taxon>Fungi</taxon>
        <taxon>Dikarya</taxon>
        <taxon>Ascomycota</taxon>
        <taxon>Pezizomycotina</taxon>
        <taxon>Dothideomycetes</taxon>
        <taxon>Pleosporomycetidae</taxon>
        <taxon>Pleosporales</taxon>
        <taxon>Pleosporineae</taxon>
        <taxon>Phaeosphaeriaceae</taxon>
        <taxon>Ampelomyces</taxon>
    </lineage>
</organism>
<comment type="similarity">
    <text evidence="2">Belongs to the asaB hydroxylase/desaturase family.</text>
</comment>
<dbReference type="AlphaFoldDB" id="A0A6A5QE91"/>
<evidence type="ECO:0008006" key="5">
    <source>
        <dbReference type="Google" id="ProtNLM"/>
    </source>
</evidence>
<dbReference type="EMBL" id="ML979139">
    <property type="protein sequence ID" value="KAF1913120.1"/>
    <property type="molecule type" value="Genomic_DNA"/>
</dbReference>
<dbReference type="InterPro" id="IPR044053">
    <property type="entry name" value="AsaB-like"/>
</dbReference>
<evidence type="ECO:0000313" key="4">
    <source>
        <dbReference type="Proteomes" id="UP000800096"/>
    </source>
</evidence>
<protein>
    <recommendedName>
        <fullName evidence="5">Methyltransferase</fullName>
    </recommendedName>
</protein>
<proteinExistence type="inferred from homology"/>
<accession>A0A6A5QE91</accession>
<dbReference type="PANTHER" id="PTHR34598">
    <property type="entry name" value="BLL6449 PROTEIN"/>
    <property type="match status" value="1"/>
</dbReference>
<dbReference type="PANTHER" id="PTHR34598:SF3">
    <property type="entry name" value="OXIDOREDUCTASE AN1597"/>
    <property type="match status" value="1"/>
</dbReference>
<dbReference type="GO" id="GO:0016491">
    <property type="term" value="F:oxidoreductase activity"/>
    <property type="evidence" value="ECO:0007669"/>
    <property type="project" value="UniProtKB-KW"/>
</dbReference>
<dbReference type="OrthoDB" id="412788at2759"/>
<evidence type="ECO:0000256" key="2">
    <source>
        <dbReference type="ARBA" id="ARBA00023604"/>
    </source>
</evidence>